<dbReference type="RefSeq" id="WP_074674295.1">
    <property type="nucleotide sequence ID" value="NZ_FNTB01000001.1"/>
</dbReference>
<evidence type="ECO:0000313" key="2">
    <source>
        <dbReference type="EMBL" id="SDS19688.1"/>
    </source>
</evidence>
<dbReference type="OrthoDB" id="982927at2"/>
<protein>
    <submittedName>
        <fullName evidence="3">Uncharacterized protein</fullName>
    </submittedName>
</protein>
<evidence type="ECO:0000313" key="3">
    <source>
        <dbReference type="EMBL" id="SEC58686.1"/>
    </source>
</evidence>
<reference evidence="2 5" key="2">
    <citation type="submission" date="2016-10" db="EMBL/GenBank/DDBJ databases">
        <authorList>
            <person name="Varghese N."/>
            <person name="Submissions S."/>
        </authorList>
    </citation>
    <scope>NUCLEOTIDE SEQUENCE [LARGE SCALE GENOMIC DNA]</scope>
    <source>
        <strain evidence="2 5">MAR_2009_60</strain>
    </source>
</reference>
<evidence type="ECO:0000313" key="4">
    <source>
        <dbReference type="Proteomes" id="UP000183038"/>
    </source>
</evidence>
<keyword evidence="5" id="KW-1185">Reference proteome</keyword>
<reference evidence="3 4" key="1">
    <citation type="submission" date="2016-10" db="EMBL/GenBank/DDBJ databases">
        <authorList>
            <person name="de Groot N.N."/>
        </authorList>
    </citation>
    <scope>NUCLEOTIDE SEQUENCE [LARGE SCALE GENOMIC DNA]</scope>
    <source>
        <strain evidence="3 4">MAR_2009_71</strain>
    </source>
</reference>
<accession>A0A1H4TQA9</accession>
<dbReference type="GeneID" id="90592033"/>
<gene>
    <name evidence="3" type="ORF">SAMN05192540_3545</name>
    <name evidence="2" type="ORF">SAMN05192545_0949</name>
</gene>
<evidence type="ECO:0000256" key="1">
    <source>
        <dbReference type="SAM" id="SignalP"/>
    </source>
</evidence>
<dbReference type="EMBL" id="FNTB01000001">
    <property type="protein sequence ID" value="SEC58686.1"/>
    <property type="molecule type" value="Genomic_DNA"/>
</dbReference>
<dbReference type="Proteomes" id="UP000199574">
    <property type="component" value="Chromosome I"/>
</dbReference>
<sequence length="124" mass="14106">MQSFNNIVKVLFLVTIYCFGLVNSADALTNFNQTPLSENSEQKSYFSASTKLLSPHAQQTEVSVSDVAEVVSPNYKLPFTGFTASLNGIDFASISRYRQYILYAKTLLIKFRKTDLIFPFHNFW</sequence>
<proteinExistence type="predicted"/>
<dbReference type="EMBL" id="LT629754">
    <property type="protein sequence ID" value="SDS19688.1"/>
    <property type="molecule type" value="Genomic_DNA"/>
</dbReference>
<evidence type="ECO:0000313" key="5">
    <source>
        <dbReference type="Proteomes" id="UP000199574"/>
    </source>
</evidence>
<name>A0A1H4TQA9_9FLAO</name>
<feature type="chain" id="PRO_5010205439" evidence="1">
    <location>
        <begin position="28"/>
        <end position="124"/>
    </location>
</feature>
<dbReference type="Proteomes" id="UP000183038">
    <property type="component" value="Unassembled WGS sequence"/>
</dbReference>
<keyword evidence="1" id="KW-0732">Signal</keyword>
<dbReference type="AlphaFoldDB" id="A0A1H4TQA9"/>
<organism evidence="3 4">
    <name type="scientific">Maribacter dokdonensis</name>
    <dbReference type="NCBI Taxonomy" id="320912"/>
    <lineage>
        <taxon>Bacteria</taxon>
        <taxon>Pseudomonadati</taxon>
        <taxon>Bacteroidota</taxon>
        <taxon>Flavobacteriia</taxon>
        <taxon>Flavobacteriales</taxon>
        <taxon>Flavobacteriaceae</taxon>
        <taxon>Maribacter</taxon>
    </lineage>
</organism>
<feature type="signal peptide" evidence="1">
    <location>
        <begin position="1"/>
        <end position="27"/>
    </location>
</feature>